<feature type="domain" description="Gp28/Gp37-like" evidence="1">
    <location>
        <begin position="3"/>
        <end position="345"/>
    </location>
</feature>
<dbReference type="InterPro" id="IPR029432">
    <property type="entry name" value="Gp28/Gp37-like_dom"/>
</dbReference>
<dbReference type="Proteomes" id="UP000742560">
    <property type="component" value="Unassembled WGS sequence"/>
</dbReference>
<dbReference type="RefSeq" id="WP_204936580.1">
    <property type="nucleotide sequence ID" value="NZ_JAFBBC010000001.1"/>
</dbReference>
<evidence type="ECO:0000259" key="1">
    <source>
        <dbReference type="Pfam" id="PF14594"/>
    </source>
</evidence>
<comment type="caution">
    <text evidence="2">The sequence shown here is derived from an EMBL/GenBank/DDBJ whole genome shotgun (WGS) entry which is preliminary data.</text>
</comment>
<dbReference type="Proteomes" id="UP000722095">
    <property type="component" value="Unassembled WGS sequence"/>
</dbReference>
<reference evidence="3" key="2">
    <citation type="submission" date="2021-03" db="EMBL/GenBank/DDBJ databases">
        <title>Genomic Encyclopedia of Type Strains, Phase IV (KMG-IV): sequencing the most valuable type-strain genomes for metagenomic binning, comparative biology and taxonomic classification.</title>
        <authorList>
            <person name="Goeker M."/>
        </authorList>
    </citation>
    <scope>NUCLEOTIDE SEQUENCE</scope>
    <source>
        <strain evidence="3">DSM 2771</strain>
    </source>
</reference>
<reference evidence="2" key="1">
    <citation type="submission" date="2021-01" db="EMBL/GenBank/DDBJ databases">
        <title>Genomic Encyclopedia of Type Strains, Phase IV (KMG-V): Genome sequencing to study the core and pangenomes of soil and plant-associated prokaryotes.</title>
        <authorList>
            <person name="Whitman W."/>
        </authorList>
    </citation>
    <scope>NUCLEOTIDE SEQUENCE</scope>
    <source>
        <strain evidence="2">RC</strain>
    </source>
</reference>
<evidence type="ECO:0000313" key="3">
    <source>
        <dbReference type="EMBL" id="MBP2219063.1"/>
    </source>
</evidence>
<sequence length="367" mass="40877">MELKILNSDLKLQGVLTPTSLVWSRKMYEPGEFKLEIPYSEKNFQLLDSEMLLVHGINIGIPDPGTLKATEKADDSGTVKDTIKLSGVTGLDMLNWRVAIPPSGSAYDTISSSPVETVMKHYVDSHLINPTNTDRALSNLIIGTDKVLGDSINYYMRYEKIGEELSNIAQSYGLRHDIYLDTTNKTLVYDVFEGTDHSAEQSENNRVIFSRKLENILEQGYTKSSKNYANHAIVGGSGTGTSRIIQEVGTETGFNRREVFVSDSSSSLEDLTQTGNEAIEKYKKTESIPAKIFNKKNAEYGVDWDLGDKVTVISEKYGKTLHLRVTEVTENYGSKGLELDVTFGDPIPTILDALKSKFQEYESLKNV</sequence>
<dbReference type="EMBL" id="JAGINF010000001">
    <property type="protein sequence ID" value="MBP2219063.1"/>
    <property type="molecule type" value="Genomic_DNA"/>
</dbReference>
<dbReference type="EMBL" id="JAFBBC010000001">
    <property type="protein sequence ID" value="MBM7408768.1"/>
    <property type="molecule type" value="Genomic_DNA"/>
</dbReference>
<evidence type="ECO:0000313" key="4">
    <source>
        <dbReference type="Proteomes" id="UP000722095"/>
    </source>
</evidence>
<proteinExistence type="predicted"/>
<protein>
    <recommendedName>
        <fullName evidence="1">Gp28/Gp37-like domain-containing protein</fullName>
    </recommendedName>
</protein>
<evidence type="ECO:0000313" key="2">
    <source>
        <dbReference type="EMBL" id="MBM7408768.1"/>
    </source>
</evidence>
<name>A0A8T4CL96_METMI</name>
<gene>
    <name evidence="2" type="ORF">HNP85_000440</name>
    <name evidence="3" type="ORF">J2745_000538</name>
</gene>
<dbReference type="AlphaFoldDB" id="A0A8T4CL96"/>
<dbReference type="Pfam" id="PF14594">
    <property type="entry name" value="Sipho_Gp37"/>
    <property type="match status" value="1"/>
</dbReference>
<organism evidence="2 4">
    <name type="scientific">Methanococcus maripaludis</name>
    <name type="common">Methanococcus deltae</name>
    <dbReference type="NCBI Taxonomy" id="39152"/>
    <lineage>
        <taxon>Archaea</taxon>
        <taxon>Methanobacteriati</taxon>
        <taxon>Methanobacteriota</taxon>
        <taxon>Methanomada group</taxon>
        <taxon>Methanococci</taxon>
        <taxon>Methanococcales</taxon>
        <taxon>Methanococcaceae</taxon>
        <taxon>Methanococcus</taxon>
    </lineage>
</organism>
<accession>A0A8T4CL96</accession>